<reference evidence="2" key="1">
    <citation type="submission" date="2014-09" db="EMBL/GenBank/DDBJ databases">
        <title>Genome sequence of the luminous mushroom Mycena chlorophos for searching fungal bioluminescence genes.</title>
        <authorList>
            <person name="Tanaka Y."/>
            <person name="Kasuga D."/>
            <person name="Oba Y."/>
            <person name="Hase S."/>
            <person name="Sato K."/>
            <person name="Oba Y."/>
            <person name="Sakakibara Y."/>
        </authorList>
    </citation>
    <scope>NUCLEOTIDE SEQUENCE</scope>
</reference>
<feature type="compositionally biased region" description="Polar residues" evidence="1">
    <location>
        <begin position="148"/>
        <end position="157"/>
    </location>
</feature>
<name>A0ABQ0L770_MYCCL</name>
<dbReference type="Proteomes" id="UP000815677">
    <property type="component" value="Unassembled WGS sequence"/>
</dbReference>
<evidence type="ECO:0000313" key="3">
    <source>
        <dbReference type="Proteomes" id="UP000815677"/>
    </source>
</evidence>
<keyword evidence="3" id="KW-1185">Reference proteome</keyword>
<accession>A0ABQ0L770</accession>
<feature type="region of interest" description="Disordered" evidence="1">
    <location>
        <begin position="148"/>
        <end position="167"/>
    </location>
</feature>
<evidence type="ECO:0000256" key="1">
    <source>
        <dbReference type="SAM" id="MobiDB-lite"/>
    </source>
</evidence>
<sequence length="167" mass="18456">MHLSQMPAQARLGDLSVRTRGATGTRACLSCSHVGPLLVPAPTTPTHAWALERCLGETEHGREVATLRHHNHASPPRPARSFLGRPRRDVCGGGCDSPWRHCIALEETDVFACILGVVAHYTPRARRGSVRLPLARFWTMYDHNRPTADTGNTTYSIRTDDQPDNTE</sequence>
<dbReference type="EMBL" id="DF843038">
    <property type="protein sequence ID" value="GAT47033.1"/>
    <property type="molecule type" value="Genomic_DNA"/>
</dbReference>
<gene>
    <name evidence="2" type="ORF">MCHLO_04521</name>
</gene>
<organism evidence="2 3">
    <name type="scientific">Mycena chlorophos</name>
    <name type="common">Agaric fungus</name>
    <name type="synonym">Agaricus chlorophos</name>
    <dbReference type="NCBI Taxonomy" id="658473"/>
    <lineage>
        <taxon>Eukaryota</taxon>
        <taxon>Fungi</taxon>
        <taxon>Dikarya</taxon>
        <taxon>Basidiomycota</taxon>
        <taxon>Agaricomycotina</taxon>
        <taxon>Agaricomycetes</taxon>
        <taxon>Agaricomycetidae</taxon>
        <taxon>Agaricales</taxon>
        <taxon>Marasmiineae</taxon>
        <taxon>Mycenaceae</taxon>
        <taxon>Mycena</taxon>
    </lineage>
</organism>
<protein>
    <submittedName>
        <fullName evidence="2">Uncharacterized protein</fullName>
    </submittedName>
</protein>
<evidence type="ECO:0000313" key="2">
    <source>
        <dbReference type="EMBL" id="GAT47033.1"/>
    </source>
</evidence>
<proteinExistence type="predicted"/>